<reference evidence="1" key="1">
    <citation type="submission" date="2021-05" db="EMBL/GenBank/DDBJ databases">
        <authorList>
            <person name="Scholz U."/>
            <person name="Mascher M."/>
            <person name="Fiebig A."/>
        </authorList>
    </citation>
    <scope>NUCLEOTIDE SEQUENCE [LARGE SCALE GENOMIC DNA]</scope>
</reference>
<proteinExistence type="predicted"/>
<name>A0ACD5U009_AVESA</name>
<accession>A0ACD5U009</accession>
<keyword evidence="2" id="KW-1185">Reference proteome</keyword>
<evidence type="ECO:0000313" key="1">
    <source>
        <dbReference type="EnsemblPlants" id="AVESA.00010b.r2.1DG0153770.1.CDS"/>
    </source>
</evidence>
<sequence>MPMAPTGRRRRQHRSESRAKKRKGDGRRTSVRDLPEHVFEEILFRLGPYSPDLVRAAATCRRWFRAVADAGFLARLATTPHAGEYRTVDGRTLFIPSSPLEADGRSRFSLDFLPDSESWELADSRGSLLLLSKKEFSCENTCDHVYNRCCCFTLIVCDPLRTRYKVIPCPYLDKSDLIGLFLADGKDGVGRRCSMSNFRIIAVVQQTVVWAVTTDGDGRWHLMNDEFPDDDPETVTTVFFAGRANGSLYWGLEEDNTMVIVLDEATEVLSLARLPHNVWGQSNDTTDRRLIGGKDGVLRVVRLIGKNLYVFGRRHLGCSDYKGKWVMERRLNLLEATVGLPGRDDSFLQQKIVIITANTEYILISLSDKTWVFSVELDTMQVECEHQRNKSHQYIVKDMGILLSFKGNTLDMYAICLEQADTHSSSVEKSLQSISVGIVGSLHFHVGKNKRELVSIT</sequence>
<dbReference type="Proteomes" id="UP001732700">
    <property type="component" value="Chromosome 1D"/>
</dbReference>
<organism evidence="1 2">
    <name type="scientific">Avena sativa</name>
    <name type="common">Oat</name>
    <dbReference type="NCBI Taxonomy" id="4498"/>
    <lineage>
        <taxon>Eukaryota</taxon>
        <taxon>Viridiplantae</taxon>
        <taxon>Streptophyta</taxon>
        <taxon>Embryophyta</taxon>
        <taxon>Tracheophyta</taxon>
        <taxon>Spermatophyta</taxon>
        <taxon>Magnoliopsida</taxon>
        <taxon>Liliopsida</taxon>
        <taxon>Poales</taxon>
        <taxon>Poaceae</taxon>
        <taxon>BOP clade</taxon>
        <taxon>Pooideae</taxon>
        <taxon>Poodae</taxon>
        <taxon>Poeae</taxon>
        <taxon>Poeae Chloroplast Group 1 (Aveneae type)</taxon>
        <taxon>Aveninae</taxon>
        <taxon>Avena</taxon>
    </lineage>
</organism>
<protein>
    <submittedName>
        <fullName evidence="1">Uncharacterized protein</fullName>
    </submittedName>
</protein>
<evidence type="ECO:0000313" key="2">
    <source>
        <dbReference type="Proteomes" id="UP001732700"/>
    </source>
</evidence>
<reference evidence="1" key="2">
    <citation type="submission" date="2025-09" db="UniProtKB">
        <authorList>
            <consortium name="EnsemblPlants"/>
        </authorList>
    </citation>
    <scope>IDENTIFICATION</scope>
</reference>
<dbReference type="EnsemblPlants" id="AVESA.00010b.r2.1DG0153770.1">
    <property type="protein sequence ID" value="AVESA.00010b.r2.1DG0153770.1.CDS"/>
    <property type="gene ID" value="AVESA.00010b.r2.1DG0153770"/>
</dbReference>